<dbReference type="GO" id="GO:0008194">
    <property type="term" value="F:UDP-glycosyltransferase activity"/>
    <property type="evidence" value="ECO:0007669"/>
    <property type="project" value="InterPro"/>
</dbReference>
<dbReference type="FunFam" id="3.40.50.2000:FF:000072">
    <property type="entry name" value="Glycosyl transferase"/>
    <property type="match status" value="1"/>
</dbReference>
<dbReference type="CDD" id="cd03784">
    <property type="entry name" value="GT1_Gtf-like"/>
    <property type="match status" value="1"/>
</dbReference>
<dbReference type="STRING" id="582692.SAMN05720606_102236"/>
<gene>
    <name evidence="4" type="ORF">SAMN05720606_102236</name>
</gene>
<accession>A0A1G5CWN0</accession>
<dbReference type="Proteomes" id="UP000198538">
    <property type="component" value="Unassembled WGS sequence"/>
</dbReference>
<name>A0A1G5CWN0_9BACL</name>
<dbReference type="NCBIfam" id="TIGR01426">
    <property type="entry name" value="MGT"/>
    <property type="match status" value="1"/>
</dbReference>
<comment type="similarity">
    <text evidence="1">Belongs to the UDP-glycosyltransferase family.</text>
</comment>
<evidence type="ECO:0000256" key="3">
    <source>
        <dbReference type="ARBA" id="ARBA00022679"/>
    </source>
</evidence>
<organism evidence="4 5">
    <name type="scientific">Paenibacillus polysaccharolyticus</name>
    <dbReference type="NCBI Taxonomy" id="582692"/>
    <lineage>
        <taxon>Bacteria</taxon>
        <taxon>Bacillati</taxon>
        <taxon>Bacillota</taxon>
        <taxon>Bacilli</taxon>
        <taxon>Bacillales</taxon>
        <taxon>Paenibacillaceae</taxon>
        <taxon>Paenibacillus</taxon>
    </lineage>
</organism>
<dbReference type="InterPro" id="IPR006326">
    <property type="entry name" value="UDPGT_MGT-like"/>
</dbReference>
<evidence type="ECO:0000313" key="4">
    <source>
        <dbReference type="EMBL" id="SCY06804.1"/>
    </source>
</evidence>
<dbReference type="Pfam" id="PF00201">
    <property type="entry name" value="UDPGT"/>
    <property type="match status" value="1"/>
</dbReference>
<dbReference type="AlphaFoldDB" id="A0A1G5CWN0"/>
<keyword evidence="5" id="KW-1185">Reference proteome</keyword>
<dbReference type="Gene3D" id="3.40.50.2000">
    <property type="entry name" value="Glycogen Phosphorylase B"/>
    <property type="match status" value="2"/>
</dbReference>
<protein>
    <submittedName>
        <fullName evidence="4">Glycosyltransferase, MGT family</fullName>
    </submittedName>
</protein>
<evidence type="ECO:0000313" key="5">
    <source>
        <dbReference type="Proteomes" id="UP000198538"/>
    </source>
</evidence>
<evidence type="ECO:0000256" key="1">
    <source>
        <dbReference type="ARBA" id="ARBA00009995"/>
    </source>
</evidence>
<keyword evidence="3 4" id="KW-0808">Transferase</keyword>
<dbReference type="RefSeq" id="WP_090916113.1">
    <property type="nucleotide sequence ID" value="NZ_FMVM01000002.1"/>
</dbReference>
<dbReference type="EMBL" id="FMVM01000002">
    <property type="protein sequence ID" value="SCY06804.1"/>
    <property type="molecule type" value="Genomic_DNA"/>
</dbReference>
<dbReference type="InterPro" id="IPR002213">
    <property type="entry name" value="UDP_glucos_trans"/>
</dbReference>
<dbReference type="PANTHER" id="PTHR48043:SF145">
    <property type="entry name" value="FI06409P-RELATED"/>
    <property type="match status" value="1"/>
</dbReference>
<dbReference type="PANTHER" id="PTHR48043">
    <property type="entry name" value="EG:EG0003.4 PROTEIN-RELATED"/>
    <property type="match status" value="1"/>
</dbReference>
<reference evidence="5" key="1">
    <citation type="submission" date="2016-10" db="EMBL/GenBank/DDBJ databases">
        <authorList>
            <person name="Varghese N."/>
            <person name="Submissions S."/>
        </authorList>
    </citation>
    <scope>NUCLEOTIDE SEQUENCE [LARGE SCALE GENOMIC DNA]</scope>
    <source>
        <strain evidence="5">BL9</strain>
    </source>
</reference>
<dbReference type="GO" id="GO:0016758">
    <property type="term" value="F:hexosyltransferase activity"/>
    <property type="evidence" value="ECO:0007669"/>
    <property type="project" value="InterPro"/>
</dbReference>
<keyword evidence="2" id="KW-0328">Glycosyltransferase</keyword>
<evidence type="ECO:0000256" key="2">
    <source>
        <dbReference type="ARBA" id="ARBA00022676"/>
    </source>
</evidence>
<sequence length="400" mass="44949">MARVLVVITPAEGHVNPSLGLITELVKLGEDVVYVCVEEYRSRIEQTGAKVMTYPFAEDAFSHEPTLKPLAYRHPYQFLHMVTCGIIPRMIPEVLRLIEHETFDYLIYDSLMGWGGQILAEKLGIPSVCTIASFASVEPASIENGEVINTRELYEAIMNKAKEIATTYKVSLPAVEEMMAHNAQLNIVYTSRYFQPRAEELHDRFLFTGSSIIPREDAPEFPFYLLRERHTKTVYISMGTILNKNLEFYKLCFDALKDQPVNVVLSSGKYTDITSIEGMIPDNFIVRPYVAQIEILQHADVFVTHAGMNSVSEALYFDVPLVMIPMTSDQPFVAGRVKELGAGIVLDQHHLNAIQLQEAIMETLHNPIYKEQAHLIGKSLKEAGGCTFAATAIMQQFAKV</sequence>
<proteinExistence type="inferred from homology"/>
<dbReference type="SUPFAM" id="SSF53756">
    <property type="entry name" value="UDP-Glycosyltransferase/glycogen phosphorylase"/>
    <property type="match status" value="1"/>
</dbReference>
<dbReference type="InterPro" id="IPR050271">
    <property type="entry name" value="UDP-glycosyltransferase"/>
</dbReference>